<dbReference type="Gene3D" id="3.30.565.10">
    <property type="entry name" value="Histidine kinase-like ATPase, C-terminal domain"/>
    <property type="match status" value="1"/>
</dbReference>
<sequence length="328" mass="35083">MARPFVGGPPTSQDRADLAVLRAAVSDAVGHLRDTIGVLRDGSEGQESLVSSVEPVEELVARTRESGVAVHLRREGAARALPPLVDRSAYRVVQESLTNAIKHAPGSTVRVSIARQSDRTEVRVTNSAAPTAPATSPSAVPAPGAGRAAGHRGLTGLRERVRLLGGTLHAAPREGGFEVFATLPDQVHPKHPRSSGEPQEETAPESALRLTVARRSTRRRFVAAFAAPVGVGLLTLVSCAYLAQQLTTCVLRPVDFAALRPGQERVEVARLLPERQFRYLPDAVRALPVPPGTDCAYYRSNGNLLDQVDLYRLCYEGSRLVGKDVLPG</sequence>
<evidence type="ECO:0000256" key="3">
    <source>
        <dbReference type="ARBA" id="ARBA00022679"/>
    </source>
</evidence>
<keyword evidence="4" id="KW-0418">Kinase</keyword>
<dbReference type="InterPro" id="IPR036890">
    <property type="entry name" value="HATPase_C_sf"/>
</dbReference>
<feature type="domain" description="Histidine kinase/HSP90-like ATPase" evidence="8">
    <location>
        <begin position="88"/>
        <end position="185"/>
    </location>
</feature>
<evidence type="ECO:0000256" key="7">
    <source>
        <dbReference type="SAM" id="Phobius"/>
    </source>
</evidence>
<dbReference type="PANTHER" id="PTHR24421">
    <property type="entry name" value="NITRATE/NITRITE SENSOR PROTEIN NARX-RELATED"/>
    <property type="match status" value="1"/>
</dbReference>
<dbReference type="RefSeq" id="WP_328959951.1">
    <property type="nucleotide sequence ID" value="NZ_CP108090.1"/>
</dbReference>
<gene>
    <name evidence="9" type="ORF">OG517_02510</name>
</gene>
<evidence type="ECO:0000256" key="5">
    <source>
        <dbReference type="ARBA" id="ARBA00023012"/>
    </source>
</evidence>
<dbReference type="CDD" id="cd16917">
    <property type="entry name" value="HATPase_UhpB-NarQ-NarX-like"/>
    <property type="match status" value="1"/>
</dbReference>
<keyword evidence="7" id="KW-1133">Transmembrane helix</keyword>
<protein>
    <recommendedName>
        <fullName evidence="2">histidine kinase</fullName>
        <ecNumber evidence="2">2.7.13.3</ecNumber>
    </recommendedName>
</protein>
<accession>A0ABZ1T4T6</accession>
<keyword evidence="7" id="KW-0472">Membrane</keyword>
<evidence type="ECO:0000256" key="4">
    <source>
        <dbReference type="ARBA" id="ARBA00022777"/>
    </source>
</evidence>
<evidence type="ECO:0000256" key="6">
    <source>
        <dbReference type="SAM" id="MobiDB-lite"/>
    </source>
</evidence>
<evidence type="ECO:0000256" key="1">
    <source>
        <dbReference type="ARBA" id="ARBA00000085"/>
    </source>
</evidence>
<dbReference type="PANTHER" id="PTHR24421:SF10">
    <property type="entry name" value="NITRATE_NITRITE SENSOR PROTEIN NARQ"/>
    <property type="match status" value="1"/>
</dbReference>
<keyword evidence="5" id="KW-0902">Two-component regulatory system</keyword>
<name>A0ABZ1T4T6_STRVG</name>
<organism evidence="9 10">
    <name type="scientific">Streptomyces virginiae</name>
    <name type="common">Streptomyces cinnamonensis</name>
    <dbReference type="NCBI Taxonomy" id="1961"/>
    <lineage>
        <taxon>Bacteria</taxon>
        <taxon>Bacillati</taxon>
        <taxon>Actinomycetota</taxon>
        <taxon>Actinomycetes</taxon>
        <taxon>Kitasatosporales</taxon>
        <taxon>Streptomycetaceae</taxon>
        <taxon>Streptomyces</taxon>
    </lineage>
</organism>
<proteinExistence type="predicted"/>
<dbReference type="EC" id="2.7.13.3" evidence="2"/>
<feature type="region of interest" description="Disordered" evidence="6">
    <location>
        <begin position="115"/>
        <end position="153"/>
    </location>
</feature>
<comment type="catalytic activity">
    <reaction evidence="1">
        <text>ATP + protein L-histidine = ADP + protein N-phospho-L-histidine.</text>
        <dbReference type="EC" id="2.7.13.3"/>
    </reaction>
</comment>
<dbReference type="SUPFAM" id="SSF55874">
    <property type="entry name" value="ATPase domain of HSP90 chaperone/DNA topoisomerase II/histidine kinase"/>
    <property type="match status" value="1"/>
</dbReference>
<dbReference type="InterPro" id="IPR003594">
    <property type="entry name" value="HATPase_dom"/>
</dbReference>
<dbReference type="Proteomes" id="UP001432039">
    <property type="component" value="Chromosome"/>
</dbReference>
<evidence type="ECO:0000256" key="2">
    <source>
        <dbReference type="ARBA" id="ARBA00012438"/>
    </source>
</evidence>
<evidence type="ECO:0000313" key="10">
    <source>
        <dbReference type="Proteomes" id="UP001432039"/>
    </source>
</evidence>
<keyword evidence="7" id="KW-0812">Transmembrane</keyword>
<dbReference type="Pfam" id="PF02518">
    <property type="entry name" value="HATPase_c"/>
    <property type="match status" value="1"/>
</dbReference>
<feature type="transmembrane region" description="Helical" evidence="7">
    <location>
        <begin position="221"/>
        <end position="243"/>
    </location>
</feature>
<dbReference type="EMBL" id="CP108090">
    <property type="protein sequence ID" value="WUQ10393.1"/>
    <property type="molecule type" value="Genomic_DNA"/>
</dbReference>
<feature type="compositionally biased region" description="Low complexity" evidence="6">
    <location>
        <begin position="127"/>
        <end position="153"/>
    </location>
</feature>
<evidence type="ECO:0000313" key="9">
    <source>
        <dbReference type="EMBL" id="WUQ10393.1"/>
    </source>
</evidence>
<dbReference type="InterPro" id="IPR050482">
    <property type="entry name" value="Sensor_HK_TwoCompSys"/>
</dbReference>
<reference evidence="9" key="1">
    <citation type="submission" date="2022-10" db="EMBL/GenBank/DDBJ databases">
        <title>The complete genomes of actinobacterial strains from the NBC collection.</title>
        <authorList>
            <person name="Joergensen T.S."/>
            <person name="Alvarez Arevalo M."/>
            <person name="Sterndorff E.B."/>
            <person name="Faurdal D."/>
            <person name="Vuksanovic O."/>
            <person name="Mourched A.-S."/>
            <person name="Charusanti P."/>
            <person name="Shaw S."/>
            <person name="Blin K."/>
            <person name="Weber T."/>
        </authorList>
    </citation>
    <scope>NUCLEOTIDE SEQUENCE</scope>
    <source>
        <strain evidence="9">NBC_00248</strain>
    </source>
</reference>
<evidence type="ECO:0000259" key="8">
    <source>
        <dbReference type="Pfam" id="PF02518"/>
    </source>
</evidence>
<feature type="region of interest" description="Disordered" evidence="6">
    <location>
        <begin position="185"/>
        <end position="207"/>
    </location>
</feature>
<keyword evidence="3" id="KW-0808">Transferase</keyword>
<keyword evidence="10" id="KW-1185">Reference proteome</keyword>